<gene>
    <name evidence="1" type="ORF">EJ08DRAFT_733048</name>
</gene>
<evidence type="ECO:0000313" key="1">
    <source>
        <dbReference type="EMBL" id="KAF2431652.1"/>
    </source>
</evidence>
<evidence type="ECO:0000313" key="2">
    <source>
        <dbReference type="Proteomes" id="UP000800235"/>
    </source>
</evidence>
<accession>A0A9P4NTY6</accession>
<organism evidence="1 2">
    <name type="scientific">Tothia fuscella</name>
    <dbReference type="NCBI Taxonomy" id="1048955"/>
    <lineage>
        <taxon>Eukaryota</taxon>
        <taxon>Fungi</taxon>
        <taxon>Dikarya</taxon>
        <taxon>Ascomycota</taxon>
        <taxon>Pezizomycotina</taxon>
        <taxon>Dothideomycetes</taxon>
        <taxon>Pleosporomycetidae</taxon>
        <taxon>Venturiales</taxon>
        <taxon>Cylindrosympodiaceae</taxon>
        <taxon>Tothia</taxon>
    </lineage>
</organism>
<comment type="caution">
    <text evidence="1">The sequence shown here is derived from an EMBL/GenBank/DDBJ whole genome shotgun (WGS) entry which is preliminary data.</text>
</comment>
<proteinExistence type="predicted"/>
<reference evidence="1" key="1">
    <citation type="journal article" date="2020" name="Stud. Mycol.">
        <title>101 Dothideomycetes genomes: a test case for predicting lifestyles and emergence of pathogens.</title>
        <authorList>
            <person name="Haridas S."/>
            <person name="Albert R."/>
            <person name="Binder M."/>
            <person name="Bloem J."/>
            <person name="Labutti K."/>
            <person name="Salamov A."/>
            <person name="Andreopoulos B."/>
            <person name="Baker S."/>
            <person name="Barry K."/>
            <person name="Bills G."/>
            <person name="Bluhm B."/>
            <person name="Cannon C."/>
            <person name="Castanera R."/>
            <person name="Culley D."/>
            <person name="Daum C."/>
            <person name="Ezra D."/>
            <person name="Gonzalez J."/>
            <person name="Henrissat B."/>
            <person name="Kuo A."/>
            <person name="Liang C."/>
            <person name="Lipzen A."/>
            <person name="Lutzoni F."/>
            <person name="Magnuson J."/>
            <person name="Mondo S."/>
            <person name="Nolan M."/>
            <person name="Ohm R."/>
            <person name="Pangilinan J."/>
            <person name="Park H.-J."/>
            <person name="Ramirez L."/>
            <person name="Alfaro M."/>
            <person name="Sun H."/>
            <person name="Tritt A."/>
            <person name="Yoshinaga Y."/>
            <person name="Zwiers L.-H."/>
            <person name="Turgeon B."/>
            <person name="Goodwin S."/>
            <person name="Spatafora J."/>
            <person name="Crous P."/>
            <person name="Grigoriev I."/>
        </authorList>
    </citation>
    <scope>NUCLEOTIDE SEQUENCE</scope>
    <source>
        <strain evidence="1">CBS 130266</strain>
    </source>
</reference>
<name>A0A9P4NTY6_9PEZI</name>
<feature type="non-terminal residue" evidence="1">
    <location>
        <position position="1"/>
    </location>
</feature>
<dbReference type="EMBL" id="MU007030">
    <property type="protein sequence ID" value="KAF2431652.1"/>
    <property type="molecule type" value="Genomic_DNA"/>
</dbReference>
<sequence length="243" mass="27544">MAERACCECFVASHDWLGCFSPIHALTIQRNTKIHKQRRQLIFAFRHLLNSRPRLKHISSISSLPHHPSLFISHSSHLTHHLYNMALNWTADSSYRIQDGAFAWPQQVWSNKTTCWRPAPDLNITYMAFAMNGSNPTAPPVWRMYQELETCCSGEGNFFQARADCEGVACMTNNRKLVEDWSNCTLQKLSGFRTTAIKVNYAEYEKQSQIAKSERSAAPRNLGTKASVLMLYALASAMLSALV</sequence>
<keyword evidence="2" id="KW-1185">Reference proteome</keyword>
<dbReference type="Proteomes" id="UP000800235">
    <property type="component" value="Unassembled WGS sequence"/>
</dbReference>
<protein>
    <submittedName>
        <fullName evidence="1">Uncharacterized protein</fullName>
    </submittedName>
</protein>
<dbReference type="AlphaFoldDB" id="A0A9P4NTY6"/>